<proteinExistence type="predicted"/>
<evidence type="ECO:0008006" key="5">
    <source>
        <dbReference type="Google" id="ProtNLM"/>
    </source>
</evidence>
<dbReference type="EMBL" id="CP017675">
    <property type="protein sequence ID" value="APB34625.1"/>
    <property type="molecule type" value="Genomic_DNA"/>
</dbReference>
<dbReference type="InterPro" id="IPR027417">
    <property type="entry name" value="P-loop_NTPase"/>
</dbReference>
<organism evidence="3 4">
    <name type="scientific">Gloeomargarita lithophora Alchichica-D10</name>
    <dbReference type="NCBI Taxonomy" id="1188229"/>
    <lineage>
        <taxon>Bacteria</taxon>
        <taxon>Bacillati</taxon>
        <taxon>Cyanobacteriota</taxon>
        <taxon>Cyanophyceae</taxon>
        <taxon>Gloeomargaritales</taxon>
        <taxon>Gloeomargaritaceae</taxon>
        <taxon>Gloeomargarita</taxon>
    </lineage>
</organism>
<name>A0A1J0AFA7_9CYAN</name>
<accession>A0A1J0AFA7</accession>
<dbReference type="Pfam" id="PF04851">
    <property type="entry name" value="ResIII"/>
    <property type="match status" value="1"/>
</dbReference>
<dbReference type="GO" id="GO:0016787">
    <property type="term" value="F:hydrolase activity"/>
    <property type="evidence" value="ECO:0007669"/>
    <property type="project" value="InterPro"/>
</dbReference>
<evidence type="ECO:0000313" key="4">
    <source>
        <dbReference type="Proteomes" id="UP000180235"/>
    </source>
</evidence>
<protein>
    <recommendedName>
        <fullName evidence="5">DNA helicase</fullName>
    </recommendedName>
</protein>
<dbReference type="SUPFAM" id="SSF52540">
    <property type="entry name" value="P-loop containing nucleoside triphosphate hydrolases"/>
    <property type="match status" value="1"/>
</dbReference>
<dbReference type="STRING" id="1188229.GlitD10_2292"/>
<feature type="domain" description="Helicase/UvrB N-terminal" evidence="2">
    <location>
        <begin position="136"/>
        <end position="246"/>
    </location>
</feature>
<dbReference type="Pfam" id="PF01443">
    <property type="entry name" value="Viral_helicase1"/>
    <property type="match status" value="1"/>
</dbReference>
<reference evidence="3 4" key="1">
    <citation type="submission" date="2016-10" db="EMBL/GenBank/DDBJ databases">
        <title>Description of Gloeomargarita lithophora gen. nov., sp. nov., a thylakoid-bearing basal-branching cyanobacterium with intracellular carbonates, and proposal for Gloeomargaritales ord. nov.</title>
        <authorList>
            <person name="Moreira D."/>
            <person name="Tavera R."/>
            <person name="Benzerara K."/>
            <person name="Skouri-Panet F."/>
            <person name="Couradeau E."/>
            <person name="Gerard E."/>
            <person name="Loussert C."/>
            <person name="Novelo E."/>
            <person name="Zivanovic Y."/>
            <person name="Lopez-Garcia P."/>
        </authorList>
    </citation>
    <scope>NUCLEOTIDE SEQUENCE [LARGE SCALE GENOMIC DNA]</scope>
    <source>
        <strain evidence="3 4">D10</strain>
    </source>
</reference>
<evidence type="ECO:0000259" key="1">
    <source>
        <dbReference type="Pfam" id="PF01443"/>
    </source>
</evidence>
<dbReference type="OrthoDB" id="568057at2"/>
<feature type="domain" description="(+)RNA virus helicase C-terminal" evidence="1">
    <location>
        <begin position="462"/>
        <end position="561"/>
    </location>
</feature>
<dbReference type="InterPro" id="IPR006935">
    <property type="entry name" value="Helicase/UvrB_N"/>
</dbReference>
<dbReference type="InterPro" id="IPR027351">
    <property type="entry name" value="(+)RNA_virus_helicase_core_dom"/>
</dbReference>
<dbReference type="Gene3D" id="3.30.2310.20">
    <property type="entry name" value="RelE-like"/>
    <property type="match status" value="1"/>
</dbReference>
<keyword evidence="4" id="KW-1185">Reference proteome</keyword>
<evidence type="ECO:0000259" key="2">
    <source>
        <dbReference type="Pfam" id="PF04851"/>
    </source>
</evidence>
<dbReference type="GO" id="GO:0003677">
    <property type="term" value="F:DNA binding"/>
    <property type="evidence" value="ECO:0007669"/>
    <property type="project" value="InterPro"/>
</dbReference>
<dbReference type="InterPro" id="IPR035093">
    <property type="entry name" value="RelE/ParE_toxin_dom_sf"/>
</dbReference>
<dbReference type="SUPFAM" id="SSF143011">
    <property type="entry name" value="RelE-like"/>
    <property type="match status" value="1"/>
</dbReference>
<dbReference type="KEGG" id="glt:GlitD10_2292"/>
<gene>
    <name evidence="3" type="ORF">GlitD10_2292</name>
</gene>
<dbReference type="Proteomes" id="UP000180235">
    <property type="component" value="Chromosome"/>
</dbReference>
<sequence>MYKLRFTRSAISGIQRYPDVIEAISRFCEGHFGEHKALKGGDKLLRTRQGNHRIIWTRINETTILVVKVGNRKDIYENNLGSVEQALEEMEPEELNWADLGIQVTMVENLPTYELPVNNSSLRQFFYGSYLYSPVLTDEQRKLLPNLTNFASYSQGIDSLLIQSAPGTGKTICAVLLACNLYENYEYNIILILPKNLCHDIWEYEQIKDIRAKYNNESFFVGTLEQWIESLYPELFSQIATLEEQKIALKQEAKRIHITDLNDPNENDVKLYTSFIYAIDESIKNNQERILYKQNREKIEQLSKINKTRFQANLNNKILRVDALELLSQKLIPETITPRKSTVFIVDEAQDYLLKELKLISNVMLNRWREEHQHPSLFWLLGDLNQRIQPVDFDWGDLHLNKIHSLVYNYRNSKKILEFANIFQEIAQKLTKGTKALPSASDLESGFEEGDPVKVLEVSTTYDIEKLLSKISGKTKKSEENSDRYLLKKLAEQAYVIHNRQETVNKMAQFSNINHLNVADAKGREFDGCILVLSGCNSKEYLDANNCYTAATRPRQRLLVVMTSSEIEAIGREKLGNCEFFDTSDEHLESLVTWIAQSSNAESGLKDTDVVINNIINQVPDLYFDTYSVLNFIKASDEQIHEVESTLISKLKKCDVNSLESQLKELESLRDIGDRVGLRCLILRALDRSWDAVTEAFCIKADDPQKYHRLLNAISTELESKGLPYEAARIRAKVHRKLPNEYPFSEKFPTDDHSPLVAILCKLAVNRIKSEV</sequence>
<dbReference type="RefSeq" id="WP_071455038.1">
    <property type="nucleotide sequence ID" value="NZ_CP017675.1"/>
</dbReference>
<evidence type="ECO:0000313" key="3">
    <source>
        <dbReference type="EMBL" id="APB34625.1"/>
    </source>
</evidence>
<dbReference type="AlphaFoldDB" id="A0A1J0AFA7"/>
<dbReference type="GO" id="GO:0005524">
    <property type="term" value="F:ATP binding"/>
    <property type="evidence" value="ECO:0007669"/>
    <property type="project" value="InterPro"/>
</dbReference>
<dbReference type="Gene3D" id="3.40.50.300">
    <property type="entry name" value="P-loop containing nucleotide triphosphate hydrolases"/>
    <property type="match status" value="2"/>
</dbReference>